<gene>
    <name evidence="12" type="primary">pstA</name>
    <name evidence="12" type="ORF">H9Q16_04905</name>
</gene>
<evidence type="ECO:0000256" key="10">
    <source>
        <dbReference type="SAM" id="MobiDB-lite"/>
    </source>
</evidence>
<dbReference type="GO" id="GO:0005886">
    <property type="term" value="C:plasma membrane"/>
    <property type="evidence" value="ECO:0007669"/>
    <property type="project" value="UniProtKB-SubCell"/>
</dbReference>
<feature type="transmembrane region" description="Helical" evidence="9">
    <location>
        <begin position="350"/>
        <end position="371"/>
    </location>
</feature>
<dbReference type="InterPro" id="IPR035906">
    <property type="entry name" value="MetI-like_sf"/>
</dbReference>
<comment type="caution">
    <text evidence="12">The sequence shown here is derived from an EMBL/GenBank/DDBJ whole genome shotgun (WGS) entry which is preliminary data.</text>
</comment>
<dbReference type="SUPFAM" id="SSF161098">
    <property type="entry name" value="MetI-like"/>
    <property type="match status" value="1"/>
</dbReference>
<dbReference type="Pfam" id="PF00528">
    <property type="entry name" value="BPD_transp_1"/>
    <property type="match status" value="1"/>
</dbReference>
<dbReference type="RefSeq" id="WP_191074227.1">
    <property type="nucleotide sequence ID" value="NZ_JACTAG010000001.1"/>
</dbReference>
<evidence type="ECO:0000256" key="4">
    <source>
        <dbReference type="ARBA" id="ARBA00022448"/>
    </source>
</evidence>
<evidence type="ECO:0000256" key="5">
    <source>
        <dbReference type="ARBA" id="ARBA00022475"/>
    </source>
</evidence>
<feature type="domain" description="ABC transmembrane type-1" evidence="11">
    <location>
        <begin position="229"/>
        <end position="441"/>
    </location>
</feature>
<keyword evidence="8 9" id="KW-0472">Membrane</keyword>
<dbReference type="PANTHER" id="PTHR43470:SF5">
    <property type="entry name" value="PHOSPHATE TRANSPORT SYSTEM PERMEASE PROTEIN PSTA"/>
    <property type="match status" value="1"/>
</dbReference>
<feature type="transmembrane region" description="Helical" evidence="9">
    <location>
        <begin position="274"/>
        <end position="294"/>
    </location>
</feature>
<evidence type="ECO:0000256" key="2">
    <source>
        <dbReference type="ARBA" id="ARBA00007069"/>
    </source>
</evidence>
<comment type="similarity">
    <text evidence="2 9">Belongs to the binding-protein-dependent transport system permease family. CysTW subfamily.</text>
</comment>
<keyword evidence="5 9" id="KW-1003">Cell membrane</keyword>
<protein>
    <recommendedName>
        <fullName evidence="3 9">Phosphate transport system permease protein PstA</fullName>
    </recommendedName>
</protein>
<dbReference type="GO" id="GO:0035435">
    <property type="term" value="P:phosphate ion transmembrane transport"/>
    <property type="evidence" value="ECO:0007669"/>
    <property type="project" value="InterPro"/>
</dbReference>
<dbReference type="InterPro" id="IPR005672">
    <property type="entry name" value="Phosphate_PstA"/>
</dbReference>
<dbReference type="EMBL" id="JACTAG010000001">
    <property type="protein sequence ID" value="MBD3663252.1"/>
    <property type="molecule type" value="Genomic_DNA"/>
</dbReference>
<proteinExistence type="inferred from homology"/>
<dbReference type="Pfam" id="PF11812">
    <property type="entry name" value="DUF3333"/>
    <property type="match status" value="1"/>
</dbReference>
<keyword evidence="4" id="KW-0813">Transport</keyword>
<feature type="region of interest" description="Disordered" evidence="10">
    <location>
        <begin position="1"/>
        <end position="26"/>
    </location>
</feature>
<feature type="transmembrane region" description="Helical" evidence="9">
    <location>
        <begin position="38"/>
        <end position="59"/>
    </location>
</feature>
<keyword evidence="13" id="KW-1185">Reference proteome</keyword>
<sequence>MTDLTNAPTGAAPRRFGSLLEESPRTKRRNAAEKRFRIYGMCAVGVGLIFLAALLFAIVRNGIPAFTQTYMTVQVELLAEKLDKNGNRDIDDIKKVSTFGYNPLIDTALEKAVAQAGIETEITRGKDLRDMLSSGAAAQIRDVVIANPELIGSVQDFTVLTSSRVDGYMKGRVDRESLARDPNLSPAHLDIVDGLVANGAIDRVFNLAFITGADASESRPEQAGMGVAILGSFFMMLVVLVLSLPIGVAASIYLEEFAPQNAFTDFIEVNISNLAAVPSIVFGILGLAVFIQFAHLPQSAPIVGGLTLTLMTLPTIVISTRASLKSVPPSIRDAALGVGASKMQSVFHHVLPLAMPGILTGTIIGLAQALGETAPLLLIGMVGYIATNYPEGVASGFLDPNSAMPAQIFEWAKRADPAYYERAWGGIIILLVFLLTMNLIAILLRRRFERRW</sequence>
<evidence type="ECO:0000256" key="6">
    <source>
        <dbReference type="ARBA" id="ARBA00022692"/>
    </source>
</evidence>
<evidence type="ECO:0000256" key="1">
    <source>
        <dbReference type="ARBA" id="ARBA00004651"/>
    </source>
</evidence>
<feature type="transmembrane region" description="Helical" evidence="9">
    <location>
        <begin position="227"/>
        <end position="254"/>
    </location>
</feature>
<dbReference type="GO" id="GO:0005315">
    <property type="term" value="F:phosphate transmembrane transporter activity"/>
    <property type="evidence" value="ECO:0007669"/>
    <property type="project" value="InterPro"/>
</dbReference>
<evidence type="ECO:0000256" key="8">
    <source>
        <dbReference type="ARBA" id="ARBA00023136"/>
    </source>
</evidence>
<dbReference type="InterPro" id="IPR024573">
    <property type="entry name" value="DUF3333"/>
</dbReference>
<evidence type="ECO:0000256" key="7">
    <source>
        <dbReference type="ARBA" id="ARBA00022989"/>
    </source>
</evidence>
<evidence type="ECO:0000256" key="9">
    <source>
        <dbReference type="RuleBase" id="RU363043"/>
    </source>
</evidence>
<comment type="subcellular location">
    <subcellularLocation>
        <location evidence="9">Cell inner membrane</location>
        <topology evidence="9">Multi-pass membrane protein</topology>
    </subcellularLocation>
    <subcellularLocation>
        <location evidence="1">Cell membrane</location>
        <topology evidence="1">Multi-pass membrane protein</topology>
    </subcellularLocation>
</comment>
<feature type="transmembrane region" description="Helical" evidence="9">
    <location>
        <begin position="300"/>
        <end position="318"/>
    </location>
</feature>
<keyword evidence="7 9" id="KW-1133">Transmembrane helix</keyword>
<dbReference type="NCBIfam" id="TIGR00974">
    <property type="entry name" value="3a0107s02c"/>
    <property type="match status" value="1"/>
</dbReference>
<dbReference type="InterPro" id="IPR000515">
    <property type="entry name" value="MetI-like"/>
</dbReference>
<evidence type="ECO:0000256" key="3">
    <source>
        <dbReference type="ARBA" id="ARBA00016864"/>
    </source>
</evidence>
<dbReference type="AlphaFoldDB" id="A0A927D4T9"/>
<reference evidence="12" key="1">
    <citation type="submission" date="2020-08" db="EMBL/GenBank/DDBJ databases">
        <title>Sulfitobacter aestuariivivens sp. nov., isolated from a tidal flat.</title>
        <authorList>
            <person name="Park S."/>
            <person name="Yoon J.-H."/>
        </authorList>
    </citation>
    <scope>NUCLEOTIDE SEQUENCE</scope>
    <source>
        <strain evidence="12">TSTF-M16</strain>
    </source>
</reference>
<name>A0A927D4T9_9RHOB</name>
<organism evidence="12 13">
    <name type="scientific">Sulfitobacter aestuariivivens</name>
    <dbReference type="NCBI Taxonomy" id="2766981"/>
    <lineage>
        <taxon>Bacteria</taxon>
        <taxon>Pseudomonadati</taxon>
        <taxon>Pseudomonadota</taxon>
        <taxon>Alphaproteobacteria</taxon>
        <taxon>Rhodobacterales</taxon>
        <taxon>Roseobacteraceae</taxon>
        <taxon>Sulfitobacter</taxon>
    </lineage>
</organism>
<dbReference type="Gene3D" id="1.10.3720.10">
    <property type="entry name" value="MetI-like"/>
    <property type="match status" value="1"/>
</dbReference>
<evidence type="ECO:0000259" key="11">
    <source>
        <dbReference type="PROSITE" id="PS50928"/>
    </source>
</evidence>
<keyword evidence="6 9" id="KW-0812">Transmembrane</keyword>
<dbReference type="CDD" id="cd06261">
    <property type="entry name" value="TM_PBP2"/>
    <property type="match status" value="1"/>
</dbReference>
<feature type="transmembrane region" description="Helical" evidence="9">
    <location>
        <begin position="423"/>
        <end position="444"/>
    </location>
</feature>
<dbReference type="PROSITE" id="PS50928">
    <property type="entry name" value="ABC_TM1"/>
    <property type="match status" value="1"/>
</dbReference>
<evidence type="ECO:0000313" key="12">
    <source>
        <dbReference type="EMBL" id="MBD3663252.1"/>
    </source>
</evidence>
<dbReference type="PANTHER" id="PTHR43470">
    <property type="entry name" value="PHOSPHATE TRANSPORT SYSTEM PERMEASE PROTEIN PSTA-RELATED"/>
    <property type="match status" value="1"/>
</dbReference>
<evidence type="ECO:0000313" key="13">
    <source>
        <dbReference type="Proteomes" id="UP000635142"/>
    </source>
</evidence>
<dbReference type="Proteomes" id="UP000635142">
    <property type="component" value="Unassembled WGS sequence"/>
</dbReference>
<accession>A0A927D4T9</accession>